<proteinExistence type="predicted"/>
<name>A0A2T0TXE2_9SPHI</name>
<dbReference type="InterPro" id="IPR027275">
    <property type="entry name" value="PRC-brl_dom"/>
</dbReference>
<accession>A0A2T0TXE2</accession>
<evidence type="ECO:0000313" key="3">
    <source>
        <dbReference type="Proteomes" id="UP000238034"/>
    </source>
</evidence>
<organism evidence="2 3">
    <name type="scientific">Arcticibacter pallidicorallinus</name>
    <dbReference type="NCBI Taxonomy" id="1259464"/>
    <lineage>
        <taxon>Bacteria</taxon>
        <taxon>Pseudomonadati</taxon>
        <taxon>Bacteroidota</taxon>
        <taxon>Sphingobacteriia</taxon>
        <taxon>Sphingobacteriales</taxon>
        <taxon>Sphingobacteriaceae</taxon>
        <taxon>Arcticibacter</taxon>
    </lineage>
</organism>
<dbReference type="Proteomes" id="UP000238034">
    <property type="component" value="Unassembled WGS sequence"/>
</dbReference>
<dbReference type="RefSeq" id="WP_106294319.1">
    <property type="nucleotide sequence ID" value="NZ_PVTH01000009.1"/>
</dbReference>
<gene>
    <name evidence="2" type="ORF">B0I27_10931</name>
</gene>
<reference evidence="2 3" key="1">
    <citation type="submission" date="2018-03" db="EMBL/GenBank/DDBJ databases">
        <title>Genomic Encyclopedia of Type Strains, Phase III (KMG-III): the genomes of soil and plant-associated and newly described type strains.</title>
        <authorList>
            <person name="Whitman W."/>
        </authorList>
    </citation>
    <scope>NUCLEOTIDE SEQUENCE [LARGE SCALE GENOMIC DNA]</scope>
    <source>
        <strain evidence="2 3">CGMCC 1.9313</strain>
    </source>
</reference>
<sequence length="309" mass="34680">MEANDENVKSNHLQELGGSNFEIADGQPNIKGWEVIGAEGQDLGEVSELLFDESSRKVRYLVLDLTENEWNLEDRDVLIPIGLAEIDVDRDEVILPMVTPEQLAALPDYSKNNVSLETEMSIRGIFMNTDPVSSAAFQDNFYGHEHFDEQRLYRRRKAKAASTPHTVIGVFENGFTAQTAIQKLKNSGFLDENIDVSVRGTHHTESEYANRLSGFFGTLFDDHDEAAHFSKLAAEGSVVTVHTQSIAESEVAMRVLEDYGAQVEEDPEIRVGTAINPEPEEGSEIFRKQIRTRIIERQVENSKRLRSGI</sequence>
<dbReference type="InterPro" id="IPR014747">
    <property type="entry name" value="Bac_photo_RC_H_C"/>
</dbReference>
<dbReference type="OrthoDB" id="1422173at2"/>
<protein>
    <submittedName>
        <fullName evidence="2">PRC-barrel domain protein</fullName>
    </submittedName>
</protein>
<dbReference type="GO" id="GO:0019684">
    <property type="term" value="P:photosynthesis, light reaction"/>
    <property type="evidence" value="ECO:0007669"/>
    <property type="project" value="InterPro"/>
</dbReference>
<dbReference type="GO" id="GO:0030077">
    <property type="term" value="C:plasma membrane light-harvesting complex"/>
    <property type="evidence" value="ECO:0007669"/>
    <property type="project" value="InterPro"/>
</dbReference>
<dbReference type="InterPro" id="IPR011033">
    <property type="entry name" value="PRC_barrel-like_sf"/>
</dbReference>
<dbReference type="Pfam" id="PF05239">
    <property type="entry name" value="PRC"/>
    <property type="match status" value="1"/>
</dbReference>
<dbReference type="Gene3D" id="3.90.50.10">
    <property type="entry name" value="Photosynthetic Reaction Center, subunit H, domain 2"/>
    <property type="match status" value="1"/>
</dbReference>
<evidence type="ECO:0000259" key="1">
    <source>
        <dbReference type="Pfam" id="PF05239"/>
    </source>
</evidence>
<dbReference type="AlphaFoldDB" id="A0A2T0TXE2"/>
<keyword evidence="3" id="KW-1185">Reference proteome</keyword>
<dbReference type="EMBL" id="PVTH01000009">
    <property type="protein sequence ID" value="PRY50310.1"/>
    <property type="molecule type" value="Genomic_DNA"/>
</dbReference>
<feature type="domain" description="PRC-barrel" evidence="1">
    <location>
        <begin position="29"/>
        <end position="95"/>
    </location>
</feature>
<dbReference type="SUPFAM" id="SSF50346">
    <property type="entry name" value="PRC-barrel domain"/>
    <property type="match status" value="1"/>
</dbReference>
<evidence type="ECO:0000313" key="2">
    <source>
        <dbReference type="EMBL" id="PRY50310.1"/>
    </source>
</evidence>
<comment type="caution">
    <text evidence="2">The sequence shown here is derived from an EMBL/GenBank/DDBJ whole genome shotgun (WGS) entry which is preliminary data.</text>
</comment>